<feature type="region of interest" description="Disordered" evidence="1">
    <location>
        <begin position="31"/>
        <end position="72"/>
    </location>
</feature>
<accession>A0A7W8VCR0</accession>
<feature type="compositionally biased region" description="Basic residues" evidence="1">
    <location>
        <begin position="33"/>
        <end position="42"/>
    </location>
</feature>
<keyword evidence="3" id="KW-1185">Reference proteome</keyword>
<sequence length="72" mass="7466">MSTTAFLPALAVLALGGYALRAGGLLLRDRLHGRTAPARHRLTGTDARRGPRGRSGPRGGARPGGSFSDRSV</sequence>
<dbReference type="EMBL" id="JACHDB010000001">
    <property type="protein sequence ID" value="MBB5431472.1"/>
    <property type="molecule type" value="Genomic_DNA"/>
</dbReference>
<proteinExistence type="predicted"/>
<evidence type="ECO:0000313" key="2">
    <source>
        <dbReference type="EMBL" id="MBB5431472.1"/>
    </source>
</evidence>
<comment type="caution">
    <text evidence="2">The sequence shown here is derived from an EMBL/GenBank/DDBJ whole genome shotgun (WGS) entry which is preliminary data.</text>
</comment>
<dbReference type="AlphaFoldDB" id="A0A7W8VCR0"/>
<dbReference type="Proteomes" id="UP000572635">
    <property type="component" value="Unassembled WGS sequence"/>
</dbReference>
<reference evidence="2 3" key="1">
    <citation type="submission" date="2020-08" db="EMBL/GenBank/DDBJ databases">
        <title>Sequencing the genomes of 1000 actinobacteria strains.</title>
        <authorList>
            <person name="Klenk H.-P."/>
        </authorList>
    </citation>
    <scope>NUCLEOTIDE SEQUENCE [LARGE SCALE GENOMIC DNA]</scope>
    <source>
        <strain evidence="2 3">DSM 44551</strain>
    </source>
</reference>
<gene>
    <name evidence="2" type="ORF">HDA36_001556</name>
</gene>
<protein>
    <submittedName>
        <fullName evidence="2">Uncharacterized protein</fullName>
    </submittedName>
</protein>
<name>A0A7W8VCR0_9ACTN</name>
<evidence type="ECO:0000256" key="1">
    <source>
        <dbReference type="SAM" id="MobiDB-lite"/>
    </source>
</evidence>
<evidence type="ECO:0000313" key="3">
    <source>
        <dbReference type="Proteomes" id="UP000572635"/>
    </source>
</evidence>
<organism evidence="2 3">
    <name type="scientific">Nocardiopsis composta</name>
    <dbReference type="NCBI Taxonomy" id="157465"/>
    <lineage>
        <taxon>Bacteria</taxon>
        <taxon>Bacillati</taxon>
        <taxon>Actinomycetota</taxon>
        <taxon>Actinomycetes</taxon>
        <taxon>Streptosporangiales</taxon>
        <taxon>Nocardiopsidaceae</taxon>
        <taxon>Nocardiopsis</taxon>
    </lineage>
</organism>